<dbReference type="OrthoDB" id="294295at2759"/>
<evidence type="ECO:0008006" key="6">
    <source>
        <dbReference type="Google" id="ProtNLM"/>
    </source>
</evidence>
<sequence length="241" mass="25760">MPPIRAHSTLIIGGAQIFIASSNNDRVESTVQKIKASDPNTSLKGFTIDLEAAYVEERLEKLFADVVEANGGERLDHIVYIAARFDFRPVNAVTVEWLRSRAMNQFFIVVPLLIAKVGTRFLKESYKSSLIFTSGRITEKAVKGLAVAAAYSTGLAGLVKTLALEAAPIRVKLVSPGTTDTEVQGPDGSEKRLKSMAAAGASSILGKVGAPEEVAEAYLYLMKDWNATGSVVSTSGGVLLQ</sequence>
<dbReference type="Pfam" id="PF23441">
    <property type="entry name" value="SDR"/>
    <property type="match status" value="1"/>
</dbReference>
<dbReference type="PANTHER" id="PTHR43477">
    <property type="entry name" value="DIHYDROANTICAPSIN 7-DEHYDROGENASE"/>
    <property type="match status" value="1"/>
</dbReference>
<dbReference type="Proteomes" id="UP000039046">
    <property type="component" value="Unassembled WGS sequence"/>
</dbReference>
<accession>A0A0A1TET2</accession>
<evidence type="ECO:0000256" key="3">
    <source>
        <dbReference type="ARBA" id="ARBA00023002"/>
    </source>
</evidence>
<dbReference type="Gene3D" id="3.40.50.720">
    <property type="entry name" value="NAD(P)-binding Rossmann-like Domain"/>
    <property type="match status" value="1"/>
</dbReference>
<evidence type="ECO:0000256" key="1">
    <source>
        <dbReference type="ARBA" id="ARBA00006484"/>
    </source>
</evidence>
<evidence type="ECO:0000256" key="2">
    <source>
        <dbReference type="ARBA" id="ARBA00022857"/>
    </source>
</evidence>
<dbReference type="SUPFAM" id="SSF51735">
    <property type="entry name" value="NAD(P)-binding Rossmann-fold domains"/>
    <property type="match status" value="1"/>
</dbReference>
<dbReference type="HOGENOM" id="CLU_010194_15_2_1"/>
<dbReference type="InterPro" id="IPR002347">
    <property type="entry name" value="SDR_fam"/>
</dbReference>
<keyword evidence="5" id="KW-1185">Reference proteome</keyword>
<gene>
    <name evidence="4" type="ORF">VHEMI04567</name>
</gene>
<protein>
    <recommendedName>
        <fullName evidence="6">NAD(P)-binding protein</fullName>
    </recommendedName>
</protein>
<keyword evidence="2" id="KW-0521">NADP</keyword>
<dbReference type="CDD" id="cd05233">
    <property type="entry name" value="SDR_c"/>
    <property type="match status" value="1"/>
</dbReference>
<dbReference type="InterPro" id="IPR057571">
    <property type="entry name" value="SDR_PhqE-like"/>
</dbReference>
<dbReference type="InterPro" id="IPR051122">
    <property type="entry name" value="SDR_DHRS6-like"/>
</dbReference>
<dbReference type="EMBL" id="CDHN01000002">
    <property type="protein sequence ID" value="CEJ87957.1"/>
    <property type="molecule type" value="Genomic_DNA"/>
</dbReference>
<proteinExistence type="inferred from homology"/>
<evidence type="ECO:0000313" key="5">
    <source>
        <dbReference type="Proteomes" id="UP000039046"/>
    </source>
</evidence>
<dbReference type="PRINTS" id="PR00081">
    <property type="entry name" value="GDHRDH"/>
</dbReference>
<name>A0A0A1TET2_9HYPO</name>
<dbReference type="InterPro" id="IPR036291">
    <property type="entry name" value="NAD(P)-bd_dom_sf"/>
</dbReference>
<reference evidence="4 5" key="1">
    <citation type="journal article" date="2015" name="Genome Announc.">
        <title>Draft Genome Sequence and Gene Annotation of the Entomopathogenic Fungus Verticillium hemipterigenum.</title>
        <authorList>
            <person name="Horn F."/>
            <person name="Habel A."/>
            <person name="Scharf D.H."/>
            <person name="Dworschak J."/>
            <person name="Brakhage A.A."/>
            <person name="Guthke R."/>
            <person name="Hertweck C."/>
            <person name="Linde J."/>
        </authorList>
    </citation>
    <scope>NUCLEOTIDE SEQUENCE [LARGE SCALE GENOMIC DNA]</scope>
</reference>
<dbReference type="PANTHER" id="PTHR43477:SF1">
    <property type="entry name" value="DIHYDROANTICAPSIN 7-DEHYDROGENASE"/>
    <property type="match status" value="1"/>
</dbReference>
<evidence type="ECO:0000313" key="4">
    <source>
        <dbReference type="EMBL" id="CEJ87957.1"/>
    </source>
</evidence>
<organism evidence="4 5">
    <name type="scientific">[Torrubiella] hemipterigena</name>
    <dbReference type="NCBI Taxonomy" id="1531966"/>
    <lineage>
        <taxon>Eukaryota</taxon>
        <taxon>Fungi</taxon>
        <taxon>Dikarya</taxon>
        <taxon>Ascomycota</taxon>
        <taxon>Pezizomycotina</taxon>
        <taxon>Sordariomycetes</taxon>
        <taxon>Hypocreomycetidae</taxon>
        <taxon>Hypocreales</taxon>
        <taxon>Clavicipitaceae</taxon>
        <taxon>Clavicipitaceae incertae sedis</taxon>
        <taxon>'Torrubiella' clade</taxon>
    </lineage>
</organism>
<comment type="similarity">
    <text evidence="1">Belongs to the short-chain dehydrogenases/reductases (SDR) family.</text>
</comment>
<dbReference type="GO" id="GO:0016491">
    <property type="term" value="F:oxidoreductase activity"/>
    <property type="evidence" value="ECO:0007669"/>
    <property type="project" value="UniProtKB-KW"/>
</dbReference>
<dbReference type="AlphaFoldDB" id="A0A0A1TET2"/>
<keyword evidence="3" id="KW-0560">Oxidoreductase</keyword>